<evidence type="ECO:0000256" key="4">
    <source>
        <dbReference type="ARBA" id="ARBA00023242"/>
    </source>
</evidence>
<feature type="domain" description="Paf1 complex subunit Cdc73 N-terminal" evidence="7">
    <location>
        <begin position="5"/>
        <end position="124"/>
    </location>
</feature>
<comment type="similarity">
    <text evidence="2">Belongs to the CDC73 family.</text>
</comment>
<dbReference type="Gene3D" id="3.40.50.11990">
    <property type="entry name" value="RNA polymerase II accessory factor, Cdc73 C-terminal domain"/>
    <property type="match status" value="1"/>
</dbReference>
<evidence type="ECO:0000259" key="6">
    <source>
        <dbReference type="Pfam" id="PF05179"/>
    </source>
</evidence>
<dbReference type="GO" id="GO:0006368">
    <property type="term" value="P:transcription elongation by RNA polymerase II"/>
    <property type="evidence" value="ECO:0007669"/>
    <property type="project" value="InterPro"/>
</dbReference>
<evidence type="ECO:0000256" key="3">
    <source>
        <dbReference type="ARBA" id="ARBA00023163"/>
    </source>
</evidence>
<dbReference type="Pfam" id="PF05179">
    <property type="entry name" value="CDC73_C"/>
    <property type="match status" value="1"/>
</dbReference>
<dbReference type="GO" id="GO:0000993">
    <property type="term" value="F:RNA polymerase II complex binding"/>
    <property type="evidence" value="ECO:0007669"/>
    <property type="project" value="TreeGrafter"/>
</dbReference>
<dbReference type="Pfam" id="PF16050">
    <property type="entry name" value="CDC73_N"/>
    <property type="match status" value="1"/>
</dbReference>
<organism evidence="8 9">
    <name type="scientific">Chloropicon primus</name>
    <dbReference type="NCBI Taxonomy" id="1764295"/>
    <lineage>
        <taxon>Eukaryota</taxon>
        <taxon>Viridiplantae</taxon>
        <taxon>Chlorophyta</taxon>
        <taxon>Chloropicophyceae</taxon>
        <taxon>Chloropicales</taxon>
        <taxon>Chloropicaceae</taxon>
        <taxon>Chloropicon</taxon>
    </lineage>
</organism>
<dbReference type="EMBL" id="CP031038">
    <property type="protein sequence ID" value="QDZ21427.1"/>
    <property type="molecule type" value="Genomic_DNA"/>
</dbReference>
<accession>A0A5B8MLU7</accession>
<protein>
    <submittedName>
        <fullName evidence="8">Cdc73 domain-containing protein</fullName>
    </submittedName>
</protein>
<dbReference type="InterPro" id="IPR038103">
    <property type="entry name" value="CDC73_C_sf"/>
</dbReference>
<name>A0A5B8MLU7_9CHLO</name>
<dbReference type="GO" id="GO:0032968">
    <property type="term" value="P:positive regulation of transcription elongation by RNA polymerase II"/>
    <property type="evidence" value="ECO:0007669"/>
    <property type="project" value="TreeGrafter"/>
</dbReference>
<feature type="region of interest" description="Disordered" evidence="5">
    <location>
        <begin position="279"/>
        <end position="334"/>
    </location>
</feature>
<dbReference type="Proteomes" id="UP000316726">
    <property type="component" value="Chromosome 5"/>
</dbReference>
<evidence type="ECO:0000313" key="8">
    <source>
        <dbReference type="EMBL" id="QDZ21427.1"/>
    </source>
</evidence>
<keyword evidence="9" id="KW-1185">Reference proteome</keyword>
<dbReference type="OrthoDB" id="2186602at2759"/>
<dbReference type="PANTHER" id="PTHR12466">
    <property type="entry name" value="CDC73 DOMAIN PROTEIN"/>
    <property type="match status" value="1"/>
</dbReference>
<dbReference type="InterPro" id="IPR007852">
    <property type="entry name" value="Cdc73/Parafibromin"/>
</dbReference>
<evidence type="ECO:0000256" key="2">
    <source>
        <dbReference type="ARBA" id="ARBA00010427"/>
    </source>
</evidence>
<feature type="compositionally biased region" description="Basic and acidic residues" evidence="5">
    <location>
        <begin position="318"/>
        <end position="334"/>
    </location>
</feature>
<feature type="domain" description="Cell division control protein 73 C-terminal" evidence="6">
    <location>
        <begin position="334"/>
        <end position="496"/>
    </location>
</feature>
<dbReference type="AlphaFoldDB" id="A0A5B8MLU7"/>
<gene>
    <name evidence="8" type="ORF">A3770_05p39450</name>
</gene>
<dbReference type="InterPro" id="IPR031336">
    <property type="entry name" value="CDC73_C"/>
</dbReference>
<feature type="compositionally biased region" description="Basic and acidic residues" evidence="5">
    <location>
        <begin position="196"/>
        <end position="222"/>
    </location>
</feature>
<evidence type="ECO:0000256" key="1">
    <source>
        <dbReference type="ARBA" id="ARBA00004123"/>
    </source>
</evidence>
<keyword evidence="3" id="KW-0804">Transcription</keyword>
<evidence type="ECO:0000256" key="5">
    <source>
        <dbReference type="SAM" id="MobiDB-lite"/>
    </source>
</evidence>
<proteinExistence type="inferred from homology"/>
<evidence type="ECO:0000313" key="9">
    <source>
        <dbReference type="Proteomes" id="UP000316726"/>
    </source>
</evidence>
<dbReference type="PANTHER" id="PTHR12466:SF8">
    <property type="entry name" value="PARAFIBROMIN"/>
    <property type="match status" value="1"/>
</dbReference>
<dbReference type="CDD" id="cd22249">
    <property type="entry name" value="UDM1_RNF168_RNF169-like"/>
    <property type="match status" value="1"/>
</dbReference>
<feature type="compositionally biased region" description="Basic and acidic residues" evidence="5">
    <location>
        <begin position="292"/>
        <end position="311"/>
    </location>
</feature>
<keyword evidence="4" id="KW-0539">Nucleus</keyword>
<feature type="region of interest" description="Disordered" evidence="5">
    <location>
        <begin position="196"/>
        <end position="225"/>
    </location>
</feature>
<dbReference type="GO" id="GO:0016593">
    <property type="term" value="C:Cdc73/Paf1 complex"/>
    <property type="evidence" value="ECO:0007669"/>
    <property type="project" value="InterPro"/>
</dbReference>
<comment type="subcellular location">
    <subcellularLocation>
        <location evidence="1">Nucleus</location>
    </subcellularLocation>
</comment>
<evidence type="ECO:0000259" key="7">
    <source>
        <dbReference type="Pfam" id="PF16050"/>
    </source>
</evidence>
<dbReference type="STRING" id="1764295.A0A5B8MLU7"/>
<dbReference type="InterPro" id="IPR032041">
    <property type="entry name" value="Cdc73_N"/>
</dbReference>
<sequence>MASIGDPLALLREYNRNSGEHLNRVKLKGNKVEFEGVNGGSKVAFDRKTSTGYRARKGKGDPYAIDTILLFLKNRNLSWKDYNNVTSQFGAKFVSKVDQNPLLSYLDGKVDTVAGLEAVARIVVPEKELVDEGEAKPTAAKSIWTEIPKDPAELLGTVREVERNLVHHTSVLMCPVQTFDPYTKVASDYIKKFKKEEERGKKEAGSRDPPKARAKGYEKRPAEVPTVSGRVKINPQTGQASTKDVRMEFDEEQYRKNRFGDAKFDVNEYGGAPMQVDAESVIPPESEAEMAAVRKQEEKEKERARRKEEYIRKKKEEKRRQHAEEERQRKKESRERPIVLISPGYNCILNKYNVKTFLEKGNFEPWDVANKKNKGKPKSTQNMTRVFNRTGSDHVSYKITEEVPQDPNQWKRVCAVLVTGKKWQFKGYPANQFKGLKENNFSSLFTSLCGFYFHYTSDPVPKEVTEWNVKVIGIDKNNRHKDIAAFREFWTNLDRFLAEKKRRGDFNYKY</sequence>
<reference evidence="8 9" key="1">
    <citation type="submission" date="2018-07" db="EMBL/GenBank/DDBJ databases">
        <title>The complete nuclear genome of the prasinophyte Chloropicon primus (CCMP1205).</title>
        <authorList>
            <person name="Pombert J.-F."/>
            <person name="Otis C."/>
            <person name="Turmel M."/>
            <person name="Lemieux C."/>
        </authorList>
    </citation>
    <scope>NUCLEOTIDE SEQUENCE [LARGE SCALE GENOMIC DNA]</scope>
    <source>
        <strain evidence="8 9">CCMP1205</strain>
    </source>
</reference>